<evidence type="ECO:0000313" key="2">
    <source>
        <dbReference type="EMBL" id="GHE09233.1"/>
    </source>
</evidence>
<dbReference type="EMBL" id="BMVG01000019">
    <property type="protein sequence ID" value="GHE09233.1"/>
    <property type="molecule type" value="Genomic_DNA"/>
</dbReference>
<dbReference type="Proteomes" id="UP000655443">
    <property type="component" value="Unassembled WGS sequence"/>
</dbReference>
<reference evidence="2" key="2">
    <citation type="submission" date="2020-09" db="EMBL/GenBank/DDBJ databases">
        <authorList>
            <person name="Sun Q."/>
            <person name="Ohkuma M."/>
        </authorList>
    </citation>
    <scope>NUCLEOTIDE SEQUENCE</scope>
    <source>
        <strain evidence="2">JCM 4714</strain>
    </source>
</reference>
<keyword evidence="3" id="KW-1185">Reference proteome</keyword>
<dbReference type="AlphaFoldDB" id="A0A918YM60"/>
<protein>
    <submittedName>
        <fullName evidence="2">Uncharacterized protein</fullName>
    </submittedName>
</protein>
<evidence type="ECO:0000256" key="1">
    <source>
        <dbReference type="SAM" id="MobiDB-lite"/>
    </source>
</evidence>
<comment type="caution">
    <text evidence="2">The sequence shown here is derived from an EMBL/GenBank/DDBJ whole genome shotgun (WGS) entry which is preliminary data.</text>
</comment>
<sequence>MTAPDAYSKGDRVTVLGTAGTGADTIGAIAGPDATGTISGPFYRDPSTLPWPGGRSSAFTPKRARRR</sequence>
<proteinExistence type="predicted"/>
<organism evidence="2 3">
    <name type="scientific">Streptomyces alanosinicus</name>
    <dbReference type="NCBI Taxonomy" id="68171"/>
    <lineage>
        <taxon>Bacteria</taxon>
        <taxon>Bacillati</taxon>
        <taxon>Actinomycetota</taxon>
        <taxon>Actinomycetes</taxon>
        <taxon>Kitasatosporales</taxon>
        <taxon>Streptomycetaceae</taxon>
        <taxon>Streptomyces</taxon>
    </lineage>
</organism>
<feature type="compositionally biased region" description="Low complexity" evidence="1">
    <location>
        <begin position="25"/>
        <end position="34"/>
    </location>
</feature>
<feature type="region of interest" description="Disordered" evidence="1">
    <location>
        <begin position="25"/>
        <end position="67"/>
    </location>
</feature>
<dbReference type="RefSeq" id="WP_189956823.1">
    <property type="nucleotide sequence ID" value="NZ_BMVG01000019.1"/>
</dbReference>
<name>A0A918YM60_9ACTN</name>
<reference evidence="2" key="1">
    <citation type="journal article" date="2014" name="Int. J. Syst. Evol. Microbiol.">
        <title>Complete genome sequence of Corynebacterium casei LMG S-19264T (=DSM 44701T), isolated from a smear-ripened cheese.</title>
        <authorList>
            <consortium name="US DOE Joint Genome Institute (JGI-PGF)"/>
            <person name="Walter F."/>
            <person name="Albersmeier A."/>
            <person name="Kalinowski J."/>
            <person name="Ruckert C."/>
        </authorList>
    </citation>
    <scope>NUCLEOTIDE SEQUENCE</scope>
    <source>
        <strain evidence="2">JCM 4714</strain>
    </source>
</reference>
<accession>A0A918YM60</accession>
<evidence type="ECO:0000313" key="3">
    <source>
        <dbReference type="Proteomes" id="UP000655443"/>
    </source>
</evidence>
<gene>
    <name evidence="2" type="ORF">GCM10010339_60820</name>
</gene>